<dbReference type="InterPro" id="IPR001214">
    <property type="entry name" value="SET_dom"/>
</dbReference>
<dbReference type="Proteomes" id="UP001497497">
    <property type="component" value="Unassembled WGS sequence"/>
</dbReference>
<feature type="domain" description="SET" evidence="4">
    <location>
        <begin position="36"/>
        <end position="94"/>
    </location>
</feature>
<dbReference type="InterPro" id="IPR046341">
    <property type="entry name" value="SET_dom_sf"/>
</dbReference>
<dbReference type="GO" id="GO:0010629">
    <property type="term" value="P:negative regulation of gene expression"/>
    <property type="evidence" value="ECO:0007669"/>
    <property type="project" value="TreeGrafter"/>
</dbReference>
<feature type="non-terminal residue" evidence="5">
    <location>
        <position position="185"/>
    </location>
</feature>
<feature type="region of interest" description="Disordered" evidence="3">
    <location>
        <begin position="93"/>
        <end position="185"/>
    </location>
</feature>
<accession>A0AAV2IPF9</accession>
<dbReference type="GO" id="GO:0005634">
    <property type="term" value="C:nucleus"/>
    <property type="evidence" value="ECO:0007669"/>
    <property type="project" value="UniProtKB-SubCell"/>
</dbReference>
<keyword evidence="2" id="KW-0539">Nucleus</keyword>
<protein>
    <recommendedName>
        <fullName evidence="4">SET domain-containing protein</fullName>
    </recommendedName>
</protein>
<dbReference type="SUPFAM" id="SSF82199">
    <property type="entry name" value="SET domain"/>
    <property type="match status" value="1"/>
</dbReference>
<dbReference type="PANTHER" id="PTHR46024:SF1">
    <property type="entry name" value="HISTONE-LYSINE N-METHYLTRANSFERASE EGGLESS"/>
    <property type="match status" value="1"/>
</dbReference>
<dbReference type="Pfam" id="PF00856">
    <property type="entry name" value="SET"/>
    <property type="match status" value="1"/>
</dbReference>
<comment type="subcellular location">
    <subcellularLocation>
        <location evidence="1">Nucleus</location>
    </subcellularLocation>
</comment>
<feature type="compositionally biased region" description="Basic and acidic residues" evidence="3">
    <location>
        <begin position="142"/>
        <end position="170"/>
    </location>
</feature>
<comment type="caution">
    <text evidence="5">The sequence shown here is derived from an EMBL/GenBank/DDBJ whole genome shotgun (WGS) entry which is preliminary data.</text>
</comment>
<evidence type="ECO:0000256" key="3">
    <source>
        <dbReference type="SAM" id="MobiDB-lite"/>
    </source>
</evidence>
<dbReference type="EMBL" id="CAXITT010001384">
    <property type="protein sequence ID" value="CAL1548493.1"/>
    <property type="molecule type" value="Genomic_DNA"/>
</dbReference>
<dbReference type="GO" id="GO:0070828">
    <property type="term" value="P:heterochromatin organization"/>
    <property type="evidence" value="ECO:0007669"/>
    <property type="project" value="TreeGrafter"/>
</dbReference>
<feature type="compositionally biased region" description="Acidic residues" evidence="3">
    <location>
        <begin position="93"/>
        <end position="107"/>
    </location>
</feature>
<sequence length="185" mass="20713">IVECNSRCKCDKRCVNRVAQLGLRTRLQVFKTEKKGWGLRCLDDIAKGSFICIYAGQLLTDKGANEDGKQYGDEYLAELDFIEVVERQKEGYESDIDNLDFSDDETDVNYKASKDSEDDSDYMQEGSPPDSANQRSLRKRKAAAEKSKAEKSKAEAEKSKADEDSTKKSEPTTQETQAEGPISIS</sequence>
<dbReference type="Gene3D" id="2.170.270.10">
    <property type="entry name" value="SET domain"/>
    <property type="match status" value="1"/>
</dbReference>
<organism evidence="5 6">
    <name type="scientific">Lymnaea stagnalis</name>
    <name type="common">Great pond snail</name>
    <name type="synonym">Helix stagnalis</name>
    <dbReference type="NCBI Taxonomy" id="6523"/>
    <lineage>
        <taxon>Eukaryota</taxon>
        <taxon>Metazoa</taxon>
        <taxon>Spiralia</taxon>
        <taxon>Lophotrochozoa</taxon>
        <taxon>Mollusca</taxon>
        <taxon>Gastropoda</taxon>
        <taxon>Heterobranchia</taxon>
        <taxon>Euthyneura</taxon>
        <taxon>Panpulmonata</taxon>
        <taxon>Hygrophila</taxon>
        <taxon>Lymnaeoidea</taxon>
        <taxon>Lymnaeidae</taxon>
        <taxon>Lymnaea</taxon>
    </lineage>
</organism>
<dbReference type="InterPro" id="IPR051516">
    <property type="entry name" value="SETDB_methyltransferase"/>
</dbReference>
<evidence type="ECO:0000256" key="2">
    <source>
        <dbReference type="ARBA" id="ARBA00023242"/>
    </source>
</evidence>
<evidence type="ECO:0000256" key="1">
    <source>
        <dbReference type="ARBA" id="ARBA00004123"/>
    </source>
</evidence>
<proteinExistence type="predicted"/>
<feature type="non-terminal residue" evidence="5">
    <location>
        <position position="1"/>
    </location>
</feature>
<evidence type="ECO:0000313" key="5">
    <source>
        <dbReference type="EMBL" id="CAL1548493.1"/>
    </source>
</evidence>
<gene>
    <name evidence="5" type="ORF">GSLYS_00021810001</name>
</gene>
<dbReference type="AlphaFoldDB" id="A0AAV2IPF9"/>
<dbReference type="PANTHER" id="PTHR46024">
    <property type="entry name" value="HISTONE-LYSINE N-METHYLTRANSFERASE EGGLESS"/>
    <property type="match status" value="1"/>
</dbReference>
<evidence type="ECO:0000259" key="4">
    <source>
        <dbReference type="Pfam" id="PF00856"/>
    </source>
</evidence>
<keyword evidence="6" id="KW-1185">Reference proteome</keyword>
<name>A0AAV2IPF9_LYMST</name>
<reference evidence="5 6" key="1">
    <citation type="submission" date="2024-04" db="EMBL/GenBank/DDBJ databases">
        <authorList>
            <consortium name="Genoscope - CEA"/>
            <person name="William W."/>
        </authorList>
    </citation>
    <scope>NUCLEOTIDE SEQUENCE [LARGE SCALE GENOMIC DNA]</scope>
</reference>
<dbReference type="GO" id="GO:0046974">
    <property type="term" value="F:histone H3K9 methyltransferase activity"/>
    <property type="evidence" value="ECO:0007669"/>
    <property type="project" value="TreeGrafter"/>
</dbReference>
<evidence type="ECO:0000313" key="6">
    <source>
        <dbReference type="Proteomes" id="UP001497497"/>
    </source>
</evidence>